<dbReference type="GO" id="GO:0005044">
    <property type="term" value="F:scavenger receptor activity"/>
    <property type="evidence" value="ECO:0007669"/>
    <property type="project" value="InterPro"/>
</dbReference>
<keyword evidence="1" id="KW-0245">EGF-like domain</keyword>
<evidence type="ECO:0000313" key="3">
    <source>
        <dbReference type="Proteomes" id="UP000507470"/>
    </source>
</evidence>
<name>A0A6J8BHW2_MYTCO</name>
<evidence type="ECO:0000256" key="1">
    <source>
        <dbReference type="ARBA" id="ARBA00022536"/>
    </source>
</evidence>
<sequence>MSRSPDPGLIFMARVYNTRGTVTVDTDDPVTLDKCTYPLSCRLTNLTTTDEVYRYISDCPDGRFGPNCVYECHCQNLKPCDKRTGKCKQCYDRWIGQSCQKKCAARLYGTDSKETCGKCKENLCDHETGQCLNGCNAGWKGNRCNSGKCLDECNAGWIGDLCNTRCPDGRFGVNCVYECHCQNHGSCDKHTGKCTHCYDGWIGIVNKVSHKTSILALKLNILLKIKA</sequence>
<proteinExistence type="predicted"/>
<reference evidence="2 3" key="1">
    <citation type="submission" date="2020-06" db="EMBL/GenBank/DDBJ databases">
        <authorList>
            <person name="Li R."/>
            <person name="Bekaert M."/>
        </authorList>
    </citation>
    <scope>NUCLEOTIDE SEQUENCE [LARGE SCALE GENOMIC DNA]</scope>
    <source>
        <strain evidence="3">wild</strain>
    </source>
</reference>
<organism evidence="2 3">
    <name type="scientific">Mytilus coruscus</name>
    <name type="common">Sea mussel</name>
    <dbReference type="NCBI Taxonomy" id="42192"/>
    <lineage>
        <taxon>Eukaryota</taxon>
        <taxon>Metazoa</taxon>
        <taxon>Spiralia</taxon>
        <taxon>Lophotrochozoa</taxon>
        <taxon>Mollusca</taxon>
        <taxon>Bivalvia</taxon>
        <taxon>Autobranchia</taxon>
        <taxon>Pteriomorphia</taxon>
        <taxon>Mytilida</taxon>
        <taxon>Mytiloidea</taxon>
        <taxon>Mytilidae</taxon>
        <taxon>Mytilinae</taxon>
        <taxon>Mytilus</taxon>
    </lineage>
</organism>
<evidence type="ECO:0000313" key="2">
    <source>
        <dbReference type="EMBL" id="CAC5383253.1"/>
    </source>
</evidence>
<dbReference type="OrthoDB" id="10252017at2759"/>
<dbReference type="Gene3D" id="2.170.300.10">
    <property type="entry name" value="Tie2 ligand-binding domain superfamily"/>
    <property type="match status" value="2"/>
</dbReference>
<dbReference type="AlphaFoldDB" id="A0A6J8BHW2"/>
<dbReference type="Proteomes" id="UP000507470">
    <property type="component" value="Unassembled WGS sequence"/>
</dbReference>
<protein>
    <recommendedName>
        <fullName evidence="4">MEGF10_11</fullName>
    </recommendedName>
</protein>
<dbReference type="EMBL" id="CACVKT020003356">
    <property type="protein sequence ID" value="CAC5383253.1"/>
    <property type="molecule type" value="Genomic_DNA"/>
</dbReference>
<gene>
    <name evidence="2" type="ORF">MCOR_19017</name>
</gene>
<accession>A0A6J8BHW2</accession>
<dbReference type="InterPro" id="IPR042635">
    <property type="entry name" value="MEGF10/SREC1/2-like"/>
</dbReference>
<evidence type="ECO:0008006" key="4">
    <source>
        <dbReference type="Google" id="ProtNLM"/>
    </source>
</evidence>
<keyword evidence="3" id="KW-1185">Reference proteome</keyword>
<dbReference type="PANTHER" id="PTHR24043">
    <property type="entry name" value="SCAVENGER RECEPTOR CLASS F"/>
    <property type="match status" value="1"/>
</dbReference>